<feature type="signal peptide" evidence="4">
    <location>
        <begin position="1"/>
        <end position="19"/>
    </location>
</feature>
<feature type="compositionally biased region" description="Low complexity" evidence="2">
    <location>
        <begin position="112"/>
        <end position="146"/>
    </location>
</feature>
<evidence type="ECO:0000256" key="3">
    <source>
        <dbReference type="SAM" id="Phobius"/>
    </source>
</evidence>
<organism evidence="6 7">
    <name type="scientific">Lophiotrema nucula</name>
    <dbReference type="NCBI Taxonomy" id="690887"/>
    <lineage>
        <taxon>Eukaryota</taxon>
        <taxon>Fungi</taxon>
        <taxon>Dikarya</taxon>
        <taxon>Ascomycota</taxon>
        <taxon>Pezizomycotina</taxon>
        <taxon>Dothideomycetes</taxon>
        <taxon>Pleosporomycetidae</taxon>
        <taxon>Pleosporales</taxon>
        <taxon>Lophiotremataceae</taxon>
        <taxon>Lophiotrema</taxon>
    </lineage>
</organism>
<dbReference type="PANTHER" id="PTHR40633:SF1">
    <property type="entry name" value="GPI ANCHORED SERINE-THREONINE RICH PROTEIN (AFU_ORTHOLOGUE AFUA_1G03630)"/>
    <property type="match status" value="1"/>
</dbReference>
<proteinExistence type="predicted"/>
<dbReference type="AlphaFoldDB" id="A0A6A5ZR14"/>
<reference evidence="6" key="1">
    <citation type="journal article" date="2020" name="Stud. Mycol.">
        <title>101 Dothideomycetes genomes: a test case for predicting lifestyles and emergence of pathogens.</title>
        <authorList>
            <person name="Haridas S."/>
            <person name="Albert R."/>
            <person name="Binder M."/>
            <person name="Bloem J."/>
            <person name="Labutti K."/>
            <person name="Salamov A."/>
            <person name="Andreopoulos B."/>
            <person name="Baker S."/>
            <person name="Barry K."/>
            <person name="Bills G."/>
            <person name="Bluhm B."/>
            <person name="Cannon C."/>
            <person name="Castanera R."/>
            <person name="Culley D."/>
            <person name="Daum C."/>
            <person name="Ezra D."/>
            <person name="Gonzalez J."/>
            <person name="Henrissat B."/>
            <person name="Kuo A."/>
            <person name="Liang C."/>
            <person name="Lipzen A."/>
            <person name="Lutzoni F."/>
            <person name="Magnuson J."/>
            <person name="Mondo S."/>
            <person name="Nolan M."/>
            <person name="Ohm R."/>
            <person name="Pangilinan J."/>
            <person name="Park H.-J."/>
            <person name="Ramirez L."/>
            <person name="Alfaro M."/>
            <person name="Sun H."/>
            <person name="Tritt A."/>
            <person name="Yoshinaga Y."/>
            <person name="Zwiers L.-H."/>
            <person name="Turgeon B."/>
            <person name="Goodwin S."/>
            <person name="Spatafora J."/>
            <person name="Crous P."/>
            <person name="Grigoriev I."/>
        </authorList>
    </citation>
    <scope>NUCLEOTIDE SEQUENCE</scope>
    <source>
        <strain evidence="6">CBS 627.86</strain>
    </source>
</reference>
<evidence type="ECO:0000259" key="5">
    <source>
        <dbReference type="Pfam" id="PF10342"/>
    </source>
</evidence>
<keyword evidence="3" id="KW-0812">Transmembrane</keyword>
<evidence type="ECO:0000313" key="7">
    <source>
        <dbReference type="Proteomes" id="UP000799770"/>
    </source>
</evidence>
<evidence type="ECO:0000313" key="6">
    <source>
        <dbReference type="EMBL" id="KAF2121585.1"/>
    </source>
</evidence>
<name>A0A6A5ZR14_9PLEO</name>
<protein>
    <recommendedName>
        <fullName evidence="5">Yeast cell wall synthesis Kre9/Knh1-like N-terminal domain-containing protein</fullName>
    </recommendedName>
</protein>
<feature type="transmembrane region" description="Helical" evidence="3">
    <location>
        <begin position="156"/>
        <end position="178"/>
    </location>
</feature>
<feature type="region of interest" description="Disordered" evidence="2">
    <location>
        <begin position="112"/>
        <end position="148"/>
    </location>
</feature>
<evidence type="ECO:0000256" key="2">
    <source>
        <dbReference type="SAM" id="MobiDB-lite"/>
    </source>
</evidence>
<keyword evidence="3" id="KW-1133">Transmembrane helix</keyword>
<gene>
    <name evidence="6" type="ORF">BDV96DRAFT_627889</name>
</gene>
<keyword evidence="1 4" id="KW-0732">Signal</keyword>
<dbReference type="PANTHER" id="PTHR40633">
    <property type="entry name" value="MATRIX PROTEIN, PUTATIVE (AFU_ORTHOLOGUE AFUA_8G05410)-RELATED"/>
    <property type="match status" value="1"/>
</dbReference>
<sequence length="235" mass="24983">MRDIKGILVWTFFALLAKAQQFEYVPDVVEAGKTYNITYSPKDEILTTFYLMSGPGDNLVNLGTIGSRITGGTFPWRVNDTLERGINYTIQLMQGRRGVTFAGPITVVRDNATTTSSSASGTHTKSSSSASASAEQTTSETASVESVKGLSTSAKAGIGIGAAFGGLGLALGSFLVGMSAKRKSREKKGEAEVHAHWGMSKAEMDGKSVHKDEIHELDATARTNEMPANVSLVEL</sequence>
<evidence type="ECO:0000256" key="4">
    <source>
        <dbReference type="SAM" id="SignalP"/>
    </source>
</evidence>
<accession>A0A6A5ZR14</accession>
<feature type="chain" id="PRO_5025518183" description="Yeast cell wall synthesis Kre9/Knh1-like N-terminal domain-containing protein" evidence="4">
    <location>
        <begin position="20"/>
        <end position="235"/>
    </location>
</feature>
<dbReference type="InterPro" id="IPR018466">
    <property type="entry name" value="Kre9/Knh1-like_N"/>
</dbReference>
<keyword evidence="7" id="KW-1185">Reference proteome</keyword>
<dbReference type="Pfam" id="PF10342">
    <property type="entry name" value="Kre9_KNH"/>
    <property type="match status" value="1"/>
</dbReference>
<dbReference type="OrthoDB" id="5589325at2759"/>
<dbReference type="EMBL" id="ML977312">
    <property type="protein sequence ID" value="KAF2121585.1"/>
    <property type="molecule type" value="Genomic_DNA"/>
</dbReference>
<feature type="domain" description="Yeast cell wall synthesis Kre9/Knh1-like N-terminal" evidence="5">
    <location>
        <begin position="27"/>
        <end position="96"/>
    </location>
</feature>
<dbReference type="Proteomes" id="UP000799770">
    <property type="component" value="Unassembled WGS sequence"/>
</dbReference>
<keyword evidence="3" id="KW-0472">Membrane</keyword>
<evidence type="ECO:0000256" key="1">
    <source>
        <dbReference type="ARBA" id="ARBA00022729"/>
    </source>
</evidence>
<dbReference type="InterPro" id="IPR052982">
    <property type="entry name" value="SRP1/TIP1-like"/>
</dbReference>